<evidence type="ECO:0000256" key="2">
    <source>
        <dbReference type="ARBA" id="ARBA00009677"/>
    </source>
</evidence>
<comment type="similarity">
    <text evidence="2 4">Belongs to the flagella basal body rod proteins family.</text>
</comment>
<dbReference type="HOGENOM" id="CLU_013687_2_3_5"/>
<feature type="domain" description="Flagellar hook protein FlgE/F/G-like D1" evidence="7">
    <location>
        <begin position="81"/>
        <end position="154"/>
    </location>
</feature>
<evidence type="ECO:0000259" key="5">
    <source>
        <dbReference type="Pfam" id="PF00460"/>
    </source>
</evidence>
<keyword evidence="9" id="KW-1185">Reference proteome</keyword>
<gene>
    <name evidence="8" type="ORF">Salmuc_03352</name>
</gene>
<sequence>MTINTAMQVGISGLSANGTKVGAISSNISNANTVGYKRGFAEMVTTTASAGAPSGVRAAEGNDIASQGGFRSTSSGTDLYIAGEGMFVVAPNPNETNEANFKLTRAGSFTPDENGNLVNAAGYYLQGYEYGDNGEIGLVDRNSFADMAPVNVMDVEMQAAATTSVEISGNMPAQATGVASPGSPFLHSTDIYSPLGEKGKMTFSWQPTTTDNTWTLQMDDENGNPYGSVDVTFDDSGPNSGGVASYSNVTDMSMASETFNFDTTTGQASISINNGATNSVVTVDVGEPGTTDGMTQFAGDYTPPQTTADGSTAGSLVRTEISEAGRVTGIFDNGTRKDLFQIPLADVPNENGLTPVDGNAFEISQTSGDMSLTTANSGTSGSIVSNSLERSNVDIAEELTDLIQTQRAYSSNAKIITTADEMLQETTNIKR</sequence>
<dbReference type="RefSeq" id="WP_020040021.1">
    <property type="nucleotide sequence ID" value="NZ_KE557281.1"/>
</dbReference>
<organism evidence="8 9">
    <name type="scientific">Salipiger mucosus DSM 16094</name>
    <dbReference type="NCBI Taxonomy" id="1123237"/>
    <lineage>
        <taxon>Bacteria</taxon>
        <taxon>Pseudomonadati</taxon>
        <taxon>Pseudomonadota</taxon>
        <taxon>Alphaproteobacteria</taxon>
        <taxon>Rhodobacterales</taxon>
        <taxon>Roseobacteraceae</taxon>
        <taxon>Salipiger</taxon>
    </lineage>
</organism>
<dbReference type="Pfam" id="PF06429">
    <property type="entry name" value="Flg_bbr_C"/>
    <property type="match status" value="1"/>
</dbReference>
<evidence type="ECO:0000256" key="1">
    <source>
        <dbReference type="ARBA" id="ARBA00004117"/>
    </source>
</evidence>
<evidence type="ECO:0000313" key="8">
    <source>
        <dbReference type="EMBL" id="EPX78030.1"/>
    </source>
</evidence>
<dbReference type="EMBL" id="APVH01000042">
    <property type="protein sequence ID" value="EPX78030.1"/>
    <property type="molecule type" value="Genomic_DNA"/>
</dbReference>
<dbReference type="Pfam" id="PF00460">
    <property type="entry name" value="Flg_bb_rod"/>
    <property type="match status" value="1"/>
</dbReference>
<evidence type="ECO:0000256" key="3">
    <source>
        <dbReference type="ARBA" id="ARBA00023143"/>
    </source>
</evidence>
<keyword evidence="8" id="KW-0282">Flagellum</keyword>
<dbReference type="InterPro" id="IPR010930">
    <property type="entry name" value="Flg_bb/hook_C_dom"/>
</dbReference>
<protein>
    <recommendedName>
        <fullName evidence="4">Flagellar hook protein FlgE</fullName>
    </recommendedName>
</protein>
<dbReference type="PANTHER" id="PTHR30435">
    <property type="entry name" value="FLAGELLAR PROTEIN"/>
    <property type="match status" value="1"/>
</dbReference>
<dbReference type="InterPro" id="IPR037925">
    <property type="entry name" value="FlgE/F/G-like"/>
</dbReference>
<dbReference type="Pfam" id="PF22692">
    <property type="entry name" value="LlgE_F_G_D1"/>
    <property type="match status" value="1"/>
</dbReference>
<dbReference type="Proteomes" id="UP000015347">
    <property type="component" value="Unassembled WGS sequence"/>
</dbReference>
<dbReference type="InterPro" id="IPR019776">
    <property type="entry name" value="Flagellar_basal_body_rod_CS"/>
</dbReference>
<accession>S9RIU5</accession>
<evidence type="ECO:0000256" key="4">
    <source>
        <dbReference type="RuleBase" id="RU362116"/>
    </source>
</evidence>
<keyword evidence="8" id="KW-0969">Cilium</keyword>
<comment type="subcellular location">
    <subcellularLocation>
        <location evidence="1 4">Bacterial flagellum basal body</location>
    </subcellularLocation>
</comment>
<dbReference type="AlphaFoldDB" id="S9RIU5"/>
<comment type="function">
    <text evidence="4">A flexible structure which links the flagellar filament to the drive apparatus in the basal body.</text>
</comment>
<feature type="domain" description="Flagellar basal body rod protein N-terminal" evidence="5">
    <location>
        <begin position="7"/>
        <end position="37"/>
    </location>
</feature>
<dbReference type="SUPFAM" id="SSF117143">
    <property type="entry name" value="Flagellar hook protein flgE"/>
    <property type="match status" value="1"/>
</dbReference>
<dbReference type="NCBIfam" id="TIGR03506">
    <property type="entry name" value="FlgEFG_subfam"/>
    <property type="match status" value="1"/>
</dbReference>
<comment type="caution">
    <text evidence="8">The sequence shown here is derived from an EMBL/GenBank/DDBJ whole genome shotgun (WGS) entry which is preliminary data.</text>
</comment>
<dbReference type="STRING" id="1123237.Salmuc_03352"/>
<dbReference type="InterPro" id="IPR020013">
    <property type="entry name" value="Flagellar_FlgE/F/G"/>
</dbReference>
<dbReference type="InterPro" id="IPR053967">
    <property type="entry name" value="LlgE_F_G-like_D1"/>
</dbReference>
<proteinExistence type="inferred from homology"/>
<dbReference type="OrthoDB" id="8372879at2"/>
<evidence type="ECO:0000259" key="6">
    <source>
        <dbReference type="Pfam" id="PF06429"/>
    </source>
</evidence>
<evidence type="ECO:0000313" key="9">
    <source>
        <dbReference type="Proteomes" id="UP000015347"/>
    </source>
</evidence>
<dbReference type="InterPro" id="IPR001444">
    <property type="entry name" value="Flag_bb_rod_N"/>
</dbReference>
<dbReference type="eggNOG" id="COG1749">
    <property type="taxonomic scope" value="Bacteria"/>
</dbReference>
<evidence type="ECO:0000259" key="7">
    <source>
        <dbReference type="Pfam" id="PF22692"/>
    </source>
</evidence>
<dbReference type="GO" id="GO:0009424">
    <property type="term" value="C:bacterial-type flagellum hook"/>
    <property type="evidence" value="ECO:0007669"/>
    <property type="project" value="TreeGrafter"/>
</dbReference>
<keyword evidence="3 4" id="KW-0975">Bacterial flagellum</keyword>
<dbReference type="GO" id="GO:0005829">
    <property type="term" value="C:cytosol"/>
    <property type="evidence" value="ECO:0007669"/>
    <property type="project" value="TreeGrafter"/>
</dbReference>
<feature type="domain" description="Flagellar basal-body/hook protein C-terminal" evidence="6">
    <location>
        <begin position="385"/>
        <end position="429"/>
    </location>
</feature>
<dbReference type="GO" id="GO:0009425">
    <property type="term" value="C:bacterial-type flagellum basal body"/>
    <property type="evidence" value="ECO:0007669"/>
    <property type="project" value="UniProtKB-SubCell"/>
</dbReference>
<dbReference type="GO" id="GO:0071978">
    <property type="term" value="P:bacterial-type flagellum-dependent swarming motility"/>
    <property type="evidence" value="ECO:0007669"/>
    <property type="project" value="TreeGrafter"/>
</dbReference>
<name>S9RIU5_9RHOB</name>
<dbReference type="PROSITE" id="PS00588">
    <property type="entry name" value="FLAGELLA_BB_ROD"/>
    <property type="match status" value="1"/>
</dbReference>
<reference evidence="9" key="1">
    <citation type="journal article" date="2014" name="Stand. Genomic Sci.">
        <title>Genome sequence of the exopolysaccharide-producing Salipiger mucosus type strain (DSM 16094(T)), a moderately halophilic member of the Roseobacter clade.</title>
        <authorList>
            <person name="Riedel T."/>
            <person name="Spring S."/>
            <person name="Fiebig A."/>
            <person name="Petersen J."/>
            <person name="Kyrpides N.C."/>
            <person name="Goker M."/>
            <person name="Klenk H.P."/>
        </authorList>
    </citation>
    <scope>NUCLEOTIDE SEQUENCE [LARGE SCALE GENOMIC DNA]</scope>
    <source>
        <strain evidence="9">DSM 16094</strain>
    </source>
</reference>
<keyword evidence="8" id="KW-0966">Cell projection</keyword>
<dbReference type="PANTHER" id="PTHR30435:SF1">
    <property type="entry name" value="FLAGELLAR HOOK PROTEIN FLGE"/>
    <property type="match status" value="1"/>
</dbReference>